<comment type="caution">
    <text evidence="2">The sequence shown here is derived from an EMBL/GenBank/DDBJ whole genome shotgun (WGS) entry which is preliminary data.</text>
</comment>
<name>A0A9P4XGZ3_9HYPO</name>
<dbReference type="EMBL" id="QLNT01000008">
    <property type="protein sequence ID" value="KAF3072430.1"/>
    <property type="molecule type" value="Genomic_DNA"/>
</dbReference>
<proteinExistence type="predicted"/>
<evidence type="ECO:0000256" key="1">
    <source>
        <dbReference type="SAM" id="MobiDB-lite"/>
    </source>
</evidence>
<reference evidence="2 3" key="1">
    <citation type="submission" date="2018-06" db="EMBL/GenBank/DDBJ databases">
        <title>Genome analysis of cellulolytic fungus Trichoderma lentiforme CFAM-422.</title>
        <authorList>
            <person name="Steindorff A.S."/>
            <person name="Formighieri E.F."/>
            <person name="Midorikawa G.E.O."/>
            <person name="Tamietti M.S."/>
            <person name="Ramos E.Z."/>
            <person name="Silva A.S."/>
            <person name="Bon E.P.S."/>
            <person name="Mendes T.D."/>
            <person name="Damaso M.C.T."/>
            <person name="Favaro L.C.L."/>
        </authorList>
    </citation>
    <scope>NUCLEOTIDE SEQUENCE [LARGE SCALE GENOMIC DNA]</scope>
    <source>
        <strain evidence="2 3">CFAM-422</strain>
    </source>
</reference>
<dbReference type="AlphaFoldDB" id="A0A9P4XGZ3"/>
<feature type="compositionally biased region" description="Polar residues" evidence="1">
    <location>
        <begin position="32"/>
        <end position="42"/>
    </location>
</feature>
<evidence type="ECO:0000313" key="2">
    <source>
        <dbReference type="EMBL" id="KAF3072430.1"/>
    </source>
</evidence>
<gene>
    <name evidence="2" type="ORF">CFAM422_005158</name>
</gene>
<sequence>MADEDEDENCKDMGTWDWTWPNADSPVLTSSLRCSDSTSTGGSIKADTDARSRGSHRLTRLATMLKLSGPQSPCHAVPFLPLT</sequence>
<organism evidence="2 3">
    <name type="scientific">Trichoderma lentiforme</name>
    <dbReference type="NCBI Taxonomy" id="1567552"/>
    <lineage>
        <taxon>Eukaryota</taxon>
        <taxon>Fungi</taxon>
        <taxon>Dikarya</taxon>
        <taxon>Ascomycota</taxon>
        <taxon>Pezizomycotina</taxon>
        <taxon>Sordariomycetes</taxon>
        <taxon>Hypocreomycetidae</taxon>
        <taxon>Hypocreales</taxon>
        <taxon>Hypocreaceae</taxon>
        <taxon>Trichoderma</taxon>
    </lineage>
</organism>
<feature type="region of interest" description="Disordered" evidence="1">
    <location>
        <begin position="32"/>
        <end position="55"/>
    </location>
</feature>
<accession>A0A9P4XGZ3</accession>
<keyword evidence="3" id="KW-1185">Reference proteome</keyword>
<dbReference type="Proteomes" id="UP000801864">
    <property type="component" value="Unassembled WGS sequence"/>
</dbReference>
<protein>
    <submittedName>
        <fullName evidence="2">Uncharacterized protein</fullName>
    </submittedName>
</protein>
<evidence type="ECO:0000313" key="3">
    <source>
        <dbReference type="Proteomes" id="UP000801864"/>
    </source>
</evidence>